<gene>
    <name evidence="4" type="ORF">WAK64_14205</name>
</gene>
<comment type="similarity">
    <text evidence="1 3">Belongs to the short-chain dehydrogenases/reductases (SDR) family.</text>
</comment>
<dbReference type="Gene3D" id="3.40.50.720">
    <property type="entry name" value="NAD(P)-binding Rossmann-like Domain"/>
    <property type="match status" value="1"/>
</dbReference>
<dbReference type="PIRSF" id="PIRSF000126">
    <property type="entry name" value="11-beta-HSD1"/>
    <property type="match status" value="1"/>
</dbReference>
<dbReference type="PANTHER" id="PTHR44196:SF1">
    <property type="entry name" value="DEHYDROGENASE_REDUCTASE SDR FAMILY MEMBER 7B"/>
    <property type="match status" value="1"/>
</dbReference>
<dbReference type="InterPro" id="IPR036291">
    <property type="entry name" value="NAD(P)-bd_dom_sf"/>
</dbReference>
<accession>A0ABU8HFP9</accession>
<evidence type="ECO:0000313" key="5">
    <source>
        <dbReference type="Proteomes" id="UP001312865"/>
    </source>
</evidence>
<dbReference type="PROSITE" id="PS51257">
    <property type="entry name" value="PROKAR_LIPOPROTEIN"/>
    <property type="match status" value="1"/>
</dbReference>
<dbReference type="PRINTS" id="PR00080">
    <property type="entry name" value="SDRFAMILY"/>
</dbReference>
<dbReference type="InterPro" id="IPR002347">
    <property type="entry name" value="SDR_fam"/>
</dbReference>
<dbReference type="InterPro" id="IPR020904">
    <property type="entry name" value="Sc_DH/Rdtase_CS"/>
</dbReference>
<evidence type="ECO:0000256" key="2">
    <source>
        <dbReference type="ARBA" id="ARBA00023002"/>
    </source>
</evidence>
<evidence type="ECO:0000256" key="3">
    <source>
        <dbReference type="RuleBase" id="RU000363"/>
    </source>
</evidence>
<comment type="caution">
    <text evidence="4">The sequence shown here is derived from an EMBL/GenBank/DDBJ whole genome shotgun (WGS) entry which is preliminary data.</text>
</comment>
<keyword evidence="2 4" id="KW-0560">Oxidoreductase</keyword>
<dbReference type="Pfam" id="PF00106">
    <property type="entry name" value="adh_short"/>
    <property type="match status" value="1"/>
</dbReference>
<dbReference type="PROSITE" id="PS00061">
    <property type="entry name" value="ADH_SHORT"/>
    <property type="match status" value="1"/>
</dbReference>
<dbReference type="SUPFAM" id="SSF51735">
    <property type="entry name" value="NAD(P)-binding Rossmann-fold domains"/>
    <property type="match status" value="1"/>
</dbReference>
<dbReference type="EMBL" id="JBBAXC010000011">
    <property type="protein sequence ID" value="MEI5908208.1"/>
    <property type="molecule type" value="Genomic_DNA"/>
</dbReference>
<proteinExistence type="inferred from homology"/>
<evidence type="ECO:0000313" key="4">
    <source>
        <dbReference type="EMBL" id="MEI5908208.1"/>
    </source>
</evidence>
<organism evidence="4 5">
    <name type="scientific">Bacillus spongiae</name>
    <dbReference type="NCBI Taxonomy" id="2683610"/>
    <lineage>
        <taxon>Bacteria</taxon>
        <taxon>Bacillati</taxon>
        <taxon>Bacillota</taxon>
        <taxon>Bacilli</taxon>
        <taxon>Bacillales</taxon>
        <taxon>Bacillaceae</taxon>
        <taxon>Bacillus</taxon>
    </lineage>
</organism>
<keyword evidence="5" id="KW-1185">Reference proteome</keyword>
<protein>
    <submittedName>
        <fullName evidence="4">SDR family oxidoreductase</fullName>
        <ecNumber evidence="4">1.-.-.-</ecNumber>
    </submittedName>
</protein>
<evidence type="ECO:0000256" key="1">
    <source>
        <dbReference type="ARBA" id="ARBA00006484"/>
    </source>
</evidence>
<dbReference type="PANTHER" id="PTHR44196">
    <property type="entry name" value="DEHYDROGENASE/REDUCTASE SDR FAMILY MEMBER 7B"/>
    <property type="match status" value="1"/>
</dbReference>
<dbReference type="RefSeq" id="WP_336587645.1">
    <property type="nucleotide sequence ID" value="NZ_JBBAXC010000011.1"/>
</dbReference>
<dbReference type="Proteomes" id="UP001312865">
    <property type="component" value="Unassembled WGS sequence"/>
</dbReference>
<sequence length="260" mass="29001">MSGRNIVITGASSGLGACLAYECAKRGENVILLARNIDKLQTIQRDIQGKYHTKVFVYSLDVTNHKAVEHVFGQIFEEVTSIDVLVNNAGYGIFTEADDARIEDVKGMFDVNVYGLISCTQQVLTHMKQNKRGKIINIASQAGKLATPKSSAYAATKHAVLGYTNSLRMELKPFDVLVMAVNPGPISTNFFDVADRSGEYQKNIGKWMLKPEVVATKIADHLYTRRREINLPWYMNSVSVLYSLMPRLIEKLGGKAFYQK</sequence>
<dbReference type="EC" id="1.-.-.-" evidence="4"/>
<dbReference type="GO" id="GO:0016491">
    <property type="term" value="F:oxidoreductase activity"/>
    <property type="evidence" value="ECO:0007669"/>
    <property type="project" value="UniProtKB-KW"/>
</dbReference>
<name>A0ABU8HFP9_9BACI</name>
<reference evidence="4 5" key="1">
    <citation type="journal article" date="2018" name="J. Microbiol.">
        <title>Bacillus spongiae sp. nov., isolated from sponge of Jeju Island.</title>
        <authorList>
            <person name="Lee G.E."/>
            <person name="Im W.T."/>
            <person name="Park J.S."/>
        </authorList>
    </citation>
    <scope>NUCLEOTIDE SEQUENCE [LARGE SCALE GENOMIC DNA]</scope>
    <source>
        <strain evidence="4 5">135PIL107-10</strain>
    </source>
</reference>
<dbReference type="PRINTS" id="PR00081">
    <property type="entry name" value="GDHRDH"/>
</dbReference>